<evidence type="ECO:0000313" key="2">
    <source>
        <dbReference type="Proteomes" id="UP000472274"/>
    </source>
</evidence>
<keyword evidence="2" id="KW-1185">Reference proteome</keyword>
<dbReference type="AlphaFoldDB" id="A0A674I5N7"/>
<dbReference type="InParanoid" id="A0A674I5N7"/>
<dbReference type="GeneTree" id="ENSGT00940000159491"/>
<dbReference type="Gene3D" id="3.80.10.10">
    <property type="entry name" value="Ribonuclease Inhibitor"/>
    <property type="match status" value="1"/>
</dbReference>
<organism evidence="1 2">
    <name type="scientific">Terrapene triunguis</name>
    <name type="common">Three-toed box turtle</name>
    <dbReference type="NCBI Taxonomy" id="2587831"/>
    <lineage>
        <taxon>Eukaryota</taxon>
        <taxon>Metazoa</taxon>
        <taxon>Chordata</taxon>
        <taxon>Craniata</taxon>
        <taxon>Vertebrata</taxon>
        <taxon>Euteleostomi</taxon>
        <taxon>Archelosauria</taxon>
        <taxon>Testudinata</taxon>
        <taxon>Testudines</taxon>
        <taxon>Cryptodira</taxon>
        <taxon>Durocryptodira</taxon>
        <taxon>Testudinoidea</taxon>
        <taxon>Emydidae</taxon>
        <taxon>Terrapene</taxon>
    </lineage>
</organism>
<protein>
    <submittedName>
        <fullName evidence="1">Uncharacterized protein</fullName>
    </submittedName>
</protein>
<reference evidence="1" key="1">
    <citation type="submission" date="2025-08" db="UniProtKB">
        <authorList>
            <consortium name="Ensembl"/>
        </authorList>
    </citation>
    <scope>IDENTIFICATION</scope>
</reference>
<name>A0A674I5N7_9SAUR</name>
<proteinExistence type="predicted"/>
<evidence type="ECO:0000313" key="1">
    <source>
        <dbReference type="Ensembl" id="ENSTMTP00000003383.1"/>
    </source>
</evidence>
<dbReference type="Proteomes" id="UP000472274">
    <property type="component" value="Unplaced"/>
</dbReference>
<reference evidence="1" key="2">
    <citation type="submission" date="2025-09" db="UniProtKB">
        <authorList>
            <consortium name="Ensembl"/>
        </authorList>
    </citation>
    <scope>IDENTIFICATION</scope>
</reference>
<sequence length="126" mass="14673">IYFFLYKEEFDTFFKEKTPITRHTGMNCPRLIELVVCANGLQPLNDELICTAECCKNLTAMGLGECEVTCRDFIEFEVLIPDNDYNLDQIHSEISKHRGRMWFPVMSSLPCWFWVALFSLAFKCPS</sequence>
<dbReference type="Ensembl" id="ENSTMTT00000003509.1">
    <property type="protein sequence ID" value="ENSTMTP00000003383.1"/>
    <property type="gene ID" value="ENSTMTG00000002523.1"/>
</dbReference>
<dbReference type="InterPro" id="IPR032675">
    <property type="entry name" value="LRR_dom_sf"/>
</dbReference>
<accession>A0A674I5N7</accession>